<sequence>MNESLPSSPFIHGDGWIHPSTYPFGFASTYHWLGEIKVKVIPVRKAFSRLQLDCLPQLLISPIFLKVDRSYRTRFKATASQSSVRCMYYFRQSRDPHHARFWWSSMLQGDN</sequence>
<proteinExistence type="predicted"/>
<dbReference type="GeneID" id="30071841"/>
<dbReference type="VEuPathDB" id="FungiDB:FVEG_14965"/>
<evidence type="ECO:0000313" key="2">
    <source>
        <dbReference type="Proteomes" id="UP000009096"/>
    </source>
</evidence>
<evidence type="ECO:0000313" key="1">
    <source>
        <dbReference type="EMBL" id="EWG38937.1"/>
    </source>
</evidence>
<accession>W7M219</accession>
<gene>
    <name evidence="1" type="ORF">FVEG_14965</name>
</gene>
<dbReference type="AlphaFoldDB" id="W7M219"/>
<dbReference type="RefSeq" id="XP_018745128.1">
    <property type="nucleotide sequence ID" value="XM_018904021.1"/>
</dbReference>
<protein>
    <submittedName>
        <fullName evidence="1">Uncharacterized protein</fullName>
    </submittedName>
</protein>
<dbReference type="Proteomes" id="UP000009096">
    <property type="component" value="Chromosome 6"/>
</dbReference>
<dbReference type="EMBL" id="CM000583">
    <property type="protein sequence ID" value="EWG38937.1"/>
    <property type="molecule type" value="Genomic_DNA"/>
</dbReference>
<dbReference type="EMBL" id="DS022243">
    <property type="protein sequence ID" value="EWG38937.1"/>
    <property type="molecule type" value="Genomic_DNA"/>
</dbReference>
<reference evidence="1 2" key="1">
    <citation type="journal article" date="2010" name="Nature">
        <title>Comparative genomics reveals mobile pathogenicity chromosomes in Fusarium.</title>
        <authorList>
            <person name="Ma L.J."/>
            <person name="van der Does H.C."/>
            <person name="Borkovich K.A."/>
            <person name="Coleman J.J."/>
            <person name="Daboussi M.J."/>
            <person name="Di Pietro A."/>
            <person name="Dufresne M."/>
            <person name="Freitag M."/>
            <person name="Grabherr M."/>
            <person name="Henrissat B."/>
            <person name="Houterman P.M."/>
            <person name="Kang S."/>
            <person name="Shim W.B."/>
            <person name="Woloshuk C."/>
            <person name="Xie X."/>
            <person name="Xu J.R."/>
            <person name="Antoniw J."/>
            <person name="Baker S.E."/>
            <person name="Bluhm B.H."/>
            <person name="Breakspear A."/>
            <person name="Brown D.W."/>
            <person name="Butchko R.A."/>
            <person name="Chapman S."/>
            <person name="Coulson R."/>
            <person name="Coutinho P.M."/>
            <person name="Danchin E.G."/>
            <person name="Diener A."/>
            <person name="Gale L.R."/>
            <person name="Gardiner D.M."/>
            <person name="Goff S."/>
            <person name="Hammond-Kosack K.E."/>
            <person name="Hilburn K."/>
            <person name="Hua-Van A."/>
            <person name="Jonkers W."/>
            <person name="Kazan K."/>
            <person name="Kodira C.D."/>
            <person name="Koehrsen M."/>
            <person name="Kumar L."/>
            <person name="Lee Y.H."/>
            <person name="Li L."/>
            <person name="Manners J.M."/>
            <person name="Miranda-Saavedra D."/>
            <person name="Mukherjee M."/>
            <person name="Park G."/>
            <person name="Park J."/>
            <person name="Park S.Y."/>
            <person name="Proctor R.H."/>
            <person name="Regev A."/>
            <person name="Ruiz-Roldan M.C."/>
            <person name="Sain D."/>
            <person name="Sakthikumar S."/>
            <person name="Sykes S."/>
            <person name="Schwartz D.C."/>
            <person name="Turgeon B.G."/>
            <person name="Wapinski I."/>
            <person name="Yoder O."/>
            <person name="Young S."/>
            <person name="Zeng Q."/>
            <person name="Zhou S."/>
            <person name="Galagan J."/>
            <person name="Cuomo C.A."/>
            <person name="Kistler H.C."/>
            <person name="Rep M."/>
        </authorList>
    </citation>
    <scope>NUCLEOTIDE SEQUENCE [LARGE SCALE GENOMIC DNA]</scope>
    <source>
        <strain evidence="2">M3125 / FGSC 7600</strain>
    </source>
</reference>
<organism evidence="1 2">
    <name type="scientific">Gibberella moniliformis (strain M3125 / FGSC 7600)</name>
    <name type="common">Maize ear and stalk rot fungus</name>
    <name type="synonym">Fusarium verticillioides</name>
    <dbReference type="NCBI Taxonomy" id="334819"/>
    <lineage>
        <taxon>Eukaryota</taxon>
        <taxon>Fungi</taxon>
        <taxon>Dikarya</taxon>
        <taxon>Ascomycota</taxon>
        <taxon>Pezizomycotina</taxon>
        <taxon>Sordariomycetes</taxon>
        <taxon>Hypocreomycetidae</taxon>
        <taxon>Hypocreales</taxon>
        <taxon>Nectriaceae</taxon>
        <taxon>Fusarium</taxon>
        <taxon>Fusarium fujikuroi species complex</taxon>
    </lineage>
</organism>
<keyword evidence="2" id="KW-1185">Reference proteome</keyword>
<dbReference type="KEGG" id="fvr:FVEG_14965"/>
<name>W7M219_GIBM7</name>